<dbReference type="RefSeq" id="WP_341683601.1">
    <property type="nucleotide sequence ID" value="NZ_JBBYHT010000006.1"/>
</dbReference>
<sequence length="134" mass="15346">MKNISRIISIISYLFIILAGEMIGIPFILWLFFTIFDFGNIDQIFAIFGVLGVGLNFSKWKNKILITIISFILMLSPIIARMSQVGNEKFDYLAFQIPLTFFIVLYLLFIIINIKEKKLVSDSANSQSLSTNKH</sequence>
<evidence type="ECO:0000256" key="1">
    <source>
        <dbReference type="SAM" id="Phobius"/>
    </source>
</evidence>
<feature type="transmembrane region" description="Helical" evidence="1">
    <location>
        <begin position="38"/>
        <end position="57"/>
    </location>
</feature>
<proteinExistence type="predicted"/>
<evidence type="ECO:0000313" key="2">
    <source>
        <dbReference type="EMBL" id="MEL1248744.1"/>
    </source>
</evidence>
<name>A0ABU9I8J8_9FLAO</name>
<feature type="transmembrane region" description="Helical" evidence="1">
    <location>
        <begin position="64"/>
        <end position="80"/>
    </location>
</feature>
<evidence type="ECO:0000313" key="3">
    <source>
        <dbReference type="Proteomes" id="UP001393056"/>
    </source>
</evidence>
<keyword evidence="1" id="KW-1133">Transmembrane helix</keyword>
<comment type="caution">
    <text evidence="2">The sequence shown here is derived from an EMBL/GenBank/DDBJ whole genome shotgun (WGS) entry which is preliminary data.</text>
</comment>
<keyword evidence="3" id="KW-1185">Reference proteome</keyword>
<keyword evidence="1" id="KW-0472">Membrane</keyword>
<keyword evidence="1" id="KW-0812">Transmembrane</keyword>
<gene>
    <name evidence="2" type="ORF">AAEO58_11890</name>
</gene>
<organism evidence="2 3">
    <name type="scientific">Flavobacterium helocola</name>
    <dbReference type="NCBI Taxonomy" id="3139139"/>
    <lineage>
        <taxon>Bacteria</taxon>
        <taxon>Pseudomonadati</taxon>
        <taxon>Bacteroidota</taxon>
        <taxon>Flavobacteriia</taxon>
        <taxon>Flavobacteriales</taxon>
        <taxon>Flavobacteriaceae</taxon>
        <taxon>Flavobacterium</taxon>
    </lineage>
</organism>
<protein>
    <submittedName>
        <fullName evidence="2">Uncharacterized protein</fullName>
    </submittedName>
</protein>
<dbReference type="Proteomes" id="UP001393056">
    <property type="component" value="Unassembled WGS sequence"/>
</dbReference>
<feature type="transmembrane region" description="Helical" evidence="1">
    <location>
        <begin position="92"/>
        <end position="112"/>
    </location>
</feature>
<accession>A0ABU9I8J8</accession>
<dbReference type="EMBL" id="JBBYHT010000006">
    <property type="protein sequence ID" value="MEL1248744.1"/>
    <property type="molecule type" value="Genomic_DNA"/>
</dbReference>
<feature type="transmembrane region" description="Helical" evidence="1">
    <location>
        <begin position="7"/>
        <end position="32"/>
    </location>
</feature>
<reference evidence="2 3" key="1">
    <citation type="submission" date="2024-04" db="EMBL/GenBank/DDBJ databases">
        <title>Flavobacterium sp. DGU41 16S ribosomal RNA gene Genome sequencing and assembly.</title>
        <authorList>
            <person name="Park S."/>
        </authorList>
    </citation>
    <scope>NUCLEOTIDE SEQUENCE [LARGE SCALE GENOMIC DNA]</scope>
    <source>
        <strain evidence="2 3">DGU41</strain>
    </source>
</reference>